<keyword evidence="5" id="KW-1185">Reference proteome</keyword>
<dbReference type="Proteomes" id="UP000092555">
    <property type="component" value="Unassembled WGS sequence"/>
</dbReference>
<dbReference type="SUPFAM" id="SSF51735">
    <property type="entry name" value="NAD(P)-binding Rossmann-fold domains"/>
    <property type="match status" value="1"/>
</dbReference>
<dbReference type="Gene3D" id="3.40.50.720">
    <property type="entry name" value="NAD(P)-binding Rossmann-like Domain"/>
    <property type="match status" value="1"/>
</dbReference>
<dbReference type="AlphaFoldDB" id="A0A1A0HK92"/>
<dbReference type="EMBL" id="LXTC01000001">
    <property type="protein sequence ID" value="OBA24440.1"/>
    <property type="molecule type" value="Genomic_DNA"/>
</dbReference>
<comment type="similarity">
    <text evidence="2">Belongs to the FMP52 family.</text>
</comment>
<evidence type="ECO:0000313" key="4">
    <source>
        <dbReference type="EMBL" id="OBA24440.1"/>
    </source>
</evidence>
<dbReference type="GeneID" id="30031638"/>
<keyword evidence="3" id="KW-0496">Mitochondrion</keyword>
<sequence>MSCMIFGTTGLCGKAFLETAEKSSCFSAITSITRRPINSTSQKIKEIVEEDTDKYVNIINDEKPSIVFSGLATTRGAAGSAKAFVDIDHGINLKIAQASKDAGVNTFIIVSSVGASALSPFLYFKTKGRLEDDIIALKFPRTIILRPGPLIGQREASKGFGNDLSSAVFKHIHGTFLGRNIFYPIKASEVASAAVSLIQTPPQESSEPQVMIVGGRELLDVALSQN</sequence>
<dbReference type="RefSeq" id="XP_018714921.1">
    <property type="nucleotide sequence ID" value="XM_018858662.1"/>
</dbReference>
<evidence type="ECO:0000256" key="1">
    <source>
        <dbReference type="ARBA" id="ARBA00004450"/>
    </source>
</evidence>
<evidence type="ECO:0000256" key="2">
    <source>
        <dbReference type="ARBA" id="ARBA00006617"/>
    </source>
</evidence>
<gene>
    <name evidence="4" type="ORF">METBIDRAFT_77230</name>
</gene>
<dbReference type="GO" id="GO:0051170">
    <property type="term" value="P:import into nucleus"/>
    <property type="evidence" value="ECO:0007669"/>
    <property type="project" value="TreeGrafter"/>
</dbReference>
<keyword evidence="3" id="KW-0472">Membrane</keyword>
<organism evidence="4 5">
    <name type="scientific">Metschnikowia bicuspidata var. bicuspidata NRRL YB-4993</name>
    <dbReference type="NCBI Taxonomy" id="869754"/>
    <lineage>
        <taxon>Eukaryota</taxon>
        <taxon>Fungi</taxon>
        <taxon>Dikarya</taxon>
        <taxon>Ascomycota</taxon>
        <taxon>Saccharomycotina</taxon>
        <taxon>Pichiomycetes</taxon>
        <taxon>Metschnikowiaceae</taxon>
        <taxon>Metschnikowia</taxon>
    </lineage>
</organism>
<comment type="subcellular location">
    <subcellularLocation>
        <location evidence="1">Mitochondrion outer membrane</location>
        <topology evidence="1">Peripheral membrane protein</topology>
    </subcellularLocation>
</comment>
<dbReference type="InterPro" id="IPR014843">
    <property type="entry name" value="Him1/Fmp52"/>
</dbReference>
<accession>A0A1A0HK92</accession>
<proteinExistence type="inferred from homology"/>
<reference evidence="4 5" key="1">
    <citation type="submission" date="2016-05" db="EMBL/GenBank/DDBJ databases">
        <title>Comparative genomics of biotechnologically important yeasts.</title>
        <authorList>
            <consortium name="DOE Joint Genome Institute"/>
            <person name="Riley R."/>
            <person name="Haridas S."/>
            <person name="Wolfe K.H."/>
            <person name="Lopes M.R."/>
            <person name="Hittinger C.T."/>
            <person name="Goker M."/>
            <person name="Salamov A."/>
            <person name="Wisecaver J."/>
            <person name="Long T.M."/>
            <person name="Aerts A.L."/>
            <person name="Barry K."/>
            <person name="Choi C."/>
            <person name="Clum A."/>
            <person name="Coughlan A.Y."/>
            <person name="Deshpande S."/>
            <person name="Douglass A.P."/>
            <person name="Hanson S.J."/>
            <person name="Klenk H.-P."/>
            <person name="LaButti K."/>
            <person name="Lapidus A."/>
            <person name="Lindquist E."/>
            <person name="Lipzen A."/>
            <person name="Meier-kolthoff J.P."/>
            <person name="Ohm R.A."/>
            <person name="Otillar R.P."/>
            <person name="Pangilinan J."/>
            <person name="Peng Y."/>
            <person name="Rokas A."/>
            <person name="Rosa C.A."/>
            <person name="Scheuner C."/>
            <person name="Sibirny A.A."/>
            <person name="Slot J.C."/>
            <person name="Stielow J.B."/>
            <person name="Sun H."/>
            <person name="Kurtzman C.P."/>
            <person name="Blackwell M."/>
            <person name="Grigoriev I.V."/>
            <person name="Jeffries T.W."/>
        </authorList>
    </citation>
    <scope>NUCLEOTIDE SEQUENCE [LARGE SCALE GENOMIC DNA]</scope>
    <source>
        <strain evidence="4 5">NRRL YB-4993</strain>
    </source>
</reference>
<comment type="caution">
    <text evidence="4">The sequence shown here is derived from an EMBL/GenBank/DDBJ whole genome shotgun (WGS) entry which is preliminary data.</text>
</comment>
<dbReference type="PANTHER" id="PTHR14097">
    <property type="entry name" value="OXIDOREDUCTASE HTATIP2"/>
    <property type="match status" value="1"/>
</dbReference>
<dbReference type="GO" id="GO:0005741">
    <property type="term" value="C:mitochondrial outer membrane"/>
    <property type="evidence" value="ECO:0007669"/>
    <property type="project" value="UniProtKB-SubCell"/>
</dbReference>
<dbReference type="Pfam" id="PF08732">
    <property type="entry name" value="HIM1"/>
    <property type="match status" value="1"/>
</dbReference>
<dbReference type="InterPro" id="IPR036291">
    <property type="entry name" value="NAD(P)-bd_dom_sf"/>
</dbReference>
<evidence type="ECO:0000256" key="3">
    <source>
        <dbReference type="ARBA" id="ARBA00022787"/>
    </source>
</evidence>
<dbReference type="PANTHER" id="PTHR14097:SF7">
    <property type="entry name" value="OXIDOREDUCTASE HTATIP2"/>
    <property type="match status" value="1"/>
</dbReference>
<evidence type="ECO:0000313" key="5">
    <source>
        <dbReference type="Proteomes" id="UP000092555"/>
    </source>
</evidence>
<dbReference type="STRING" id="869754.A0A1A0HK92"/>
<evidence type="ECO:0008006" key="6">
    <source>
        <dbReference type="Google" id="ProtNLM"/>
    </source>
</evidence>
<keyword evidence="3" id="KW-1000">Mitochondrion outer membrane</keyword>
<name>A0A1A0HK92_9ASCO</name>
<dbReference type="OrthoDB" id="430436at2759"/>
<protein>
    <recommendedName>
        <fullName evidence="6">NAD(P)-binding domain-containing protein</fullName>
    </recommendedName>
</protein>